<dbReference type="Proteomes" id="UP000054350">
    <property type="component" value="Unassembled WGS sequence"/>
</dbReference>
<evidence type="ECO:0000313" key="3">
    <source>
        <dbReference type="EMBL" id="KNE62996.1"/>
    </source>
</evidence>
<dbReference type="AlphaFoldDB" id="A0A0L0SKF8"/>
<evidence type="ECO:0000256" key="1">
    <source>
        <dbReference type="SAM" id="Coils"/>
    </source>
</evidence>
<proteinExistence type="predicted"/>
<keyword evidence="1" id="KW-0175">Coiled coil</keyword>
<dbReference type="VEuPathDB" id="FungiDB:AMAG_08168"/>
<reference evidence="4" key="2">
    <citation type="submission" date="2009-11" db="EMBL/GenBank/DDBJ databases">
        <title>The Genome Sequence of Allomyces macrogynus strain ATCC 38327.</title>
        <authorList>
            <consortium name="The Broad Institute Genome Sequencing Platform"/>
            <person name="Russ C."/>
            <person name="Cuomo C."/>
            <person name="Shea T."/>
            <person name="Young S.K."/>
            <person name="Zeng Q."/>
            <person name="Koehrsen M."/>
            <person name="Haas B."/>
            <person name="Borodovsky M."/>
            <person name="Guigo R."/>
            <person name="Alvarado L."/>
            <person name="Berlin A."/>
            <person name="Borenstein D."/>
            <person name="Chen Z."/>
            <person name="Engels R."/>
            <person name="Freedman E."/>
            <person name="Gellesch M."/>
            <person name="Goldberg J."/>
            <person name="Griggs A."/>
            <person name="Gujja S."/>
            <person name="Heiman D."/>
            <person name="Hepburn T."/>
            <person name="Howarth C."/>
            <person name="Jen D."/>
            <person name="Larson L."/>
            <person name="Lewis B."/>
            <person name="Mehta T."/>
            <person name="Park D."/>
            <person name="Pearson M."/>
            <person name="Roberts A."/>
            <person name="Saif S."/>
            <person name="Shenoy N."/>
            <person name="Sisk P."/>
            <person name="Stolte C."/>
            <person name="Sykes S."/>
            <person name="Walk T."/>
            <person name="White J."/>
            <person name="Yandava C."/>
            <person name="Burger G."/>
            <person name="Gray M.W."/>
            <person name="Holland P.W.H."/>
            <person name="King N."/>
            <person name="Lang F.B.F."/>
            <person name="Roger A.J."/>
            <person name="Ruiz-Trillo I."/>
            <person name="Lander E."/>
            <person name="Nusbaum C."/>
        </authorList>
    </citation>
    <scope>NUCLEOTIDE SEQUENCE [LARGE SCALE GENOMIC DNA]</scope>
    <source>
        <strain evidence="4">ATCC 38327</strain>
    </source>
</reference>
<feature type="coiled-coil region" evidence="1">
    <location>
        <begin position="117"/>
        <end position="151"/>
    </location>
</feature>
<dbReference type="EMBL" id="GG745341">
    <property type="protein sequence ID" value="KNE62996.1"/>
    <property type="molecule type" value="Genomic_DNA"/>
</dbReference>
<dbReference type="OrthoDB" id="10572664at2759"/>
<evidence type="ECO:0000313" key="4">
    <source>
        <dbReference type="Proteomes" id="UP000054350"/>
    </source>
</evidence>
<feature type="region of interest" description="Disordered" evidence="2">
    <location>
        <begin position="202"/>
        <end position="245"/>
    </location>
</feature>
<protein>
    <submittedName>
        <fullName evidence="3">Uncharacterized protein</fullName>
    </submittedName>
</protein>
<reference evidence="3 4" key="1">
    <citation type="submission" date="2009-11" db="EMBL/GenBank/DDBJ databases">
        <title>Annotation of Allomyces macrogynus ATCC 38327.</title>
        <authorList>
            <consortium name="The Broad Institute Genome Sequencing Platform"/>
            <person name="Russ C."/>
            <person name="Cuomo C."/>
            <person name="Burger G."/>
            <person name="Gray M.W."/>
            <person name="Holland P.W.H."/>
            <person name="King N."/>
            <person name="Lang F.B.F."/>
            <person name="Roger A.J."/>
            <person name="Ruiz-Trillo I."/>
            <person name="Young S.K."/>
            <person name="Zeng Q."/>
            <person name="Gargeya S."/>
            <person name="Fitzgerald M."/>
            <person name="Haas B."/>
            <person name="Abouelleil A."/>
            <person name="Alvarado L."/>
            <person name="Arachchi H.M."/>
            <person name="Berlin A."/>
            <person name="Chapman S.B."/>
            <person name="Gearin G."/>
            <person name="Goldberg J."/>
            <person name="Griggs A."/>
            <person name="Gujja S."/>
            <person name="Hansen M."/>
            <person name="Heiman D."/>
            <person name="Howarth C."/>
            <person name="Larimer J."/>
            <person name="Lui A."/>
            <person name="MacDonald P.J.P."/>
            <person name="McCowen C."/>
            <person name="Montmayeur A."/>
            <person name="Murphy C."/>
            <person name="Neiman D."/>
            <person name="Pearson M."/>
            <person name="Priest M."/>
            <person name="Roberts A."/>
            <person name="Saif S."/>
            <person name="Shea T."/>
            <person name="Sisk P."/>
            <person name="Stolte C."/>
            <person name="Sykes S."/>
            <person name="Wortman J."/>
            <person name="Nusbaum C."/>
            <person name="Birren B."/>
        </authorList>
    </citation>
    <scope>NUCLEOTIDE SEQUENCE [LARGE SCALE GENOMIC DNA]</scope>
    <source>
        <strain evidence="3 4">ATCC 38327</strain>
    </source>
</reference>
<evidence type="ECO:0000256" key="2">
    <source>
        <dbReference type="SAM" id="MobiDB-lite"/>
    </source>
</evidence>
<feature type="compositionally biased region" description="Low complexity" evidence="2">
    <location>
        <begin position="1"/>
        <end position="11"/>
    </location>
</feature>
<accession>A0A0L0SKF8</accession>
<feature type="compositionally biased region" description="Acidic residues" evidence="2">
    <location>
        <begin position="207"/>
        <end position="225"/>
    </location>
</feature>
<organism evidence="3 4">
    <name type="scientific">Allomyces macrogynus (strain ATCC 38327)</name>
    <name type="common">Allomyces javanicus var. macrogynus</name>
    <dbReference type="NCBI Taxonomy" id="578462"/>
    <lineage>
        <taxon>Eukaryota</taxon>
        <taxon>Fungi</taxon>
        <taxon>Fungi incertae sedis</taxon>
        <taxon>Blastocladiomycota</taxon>
        <taxon>Blastocladiomycetes</taxon>
        <taxon>Blastocladiales</taxon>
        <taxon>Blastocladiaceae</taxon>
        <taxon>Allomyces</taxon>
    </lineage>
</organism>
<name>A0A0L0SKF8_ALLM3</name>
<feature type="region of interest" description="Disordered" evidence="2">
    <location>
        <begin position="1"/>
        <end position="26"/>
    </location>
</feature>
<gene>
    <name evidence="3" type="ORF">AMAG_08168</name>
</gene>
<sequence length="245" mass="25914">MLSTTTTAPVAPAAPPAAAPPTKNSNLRAASQLACHDPIFPPDLPTTDPAAAAAAWPLLVANRARLQDAVKRYAQHVAHADAAARSAMARADAAERALAVVAHRLETAVVPTAEARVRAIEAERDVLARRVRQLEAALVSTEAAFVRAREDARHWRACERVVPAPVVMAEREIVTAVGAVDEPAPDMDVTRLNAVIEGHIRSLDHDHDDEDGAISDEGADGDADSATDGRAARPAISSESVQRKR</sequence>
<keyword evidence="4" id="KW-1185">Reference proteome</keyword>